<keyword evidence="1" id="KW-0472">Membrane</keyword>
<dbReference type="EMBL" id="CP101806">
    <property type="protein sequence ID" value="UUD35045.1"/>
    <property type="molecule type" value="Genomic_DNA"/>
</dbReference>
<reference evidence="2" key="2">
    <citation type="submission" date="2022-07" db="EMBL/GenBank/DDBJ databases">
        <title>Complete genome of Mycoplasma caviae type strain G122.</title>
        <authorList>
            <person name="Spergser J."/>
        </authorList>
    </citation>
    <scope>NUCLEOTIDE SEQUENCE</scope>
    <source>
        <strain evidence="2">G122</strain>
    </source>
</reference>
<gene>
    <name evidence="3" type="ORF">NCTC10126_00628</name>
    <name evidence="2" type="ORF">NPA07_04540</name>
</gene>
<sequence length="193" mass="22779">MYFVPLYLLIKKSGKIKDLVSDFTALISIYGGTFITIFSPDDVFVANIFRSIHSMIYHGCMLLIGMILIVNNFTRFKNGAFIANSYLMYVIVWSVAIIGNEIMYQVFKNNKELWLSYLPNFLSMSHRQFVSITYRFEHILKINSRQIYWIVPFICLIVNFIGAYLIYGTWWFIGWIIRKIESKYRARKQTKLA</sequence>
<feature type="transmembrane region" description="Helical" evidence="1">
    <location>
        <begin position="55"/>
        <end position="74"/>
    </location>
</feature>
<proteinExistence type="predicted"/>
<evidence type="ECO:0000256" key="1">
    <source>
        <dbReference type="SAM" id="Phobius"/>
    </source>
</evidence>
<dbReference type="AlphaFoldDB" id="A0A3P8K9R1"/>
<feature type="transmembrane region" description="Helical" evidence="1">
    <location>
        <begin position="147"/>
        <end position="177"/>
    </location>
</feature>
<dbReference type="Proteomes" id="UP001058569">
    <property type="component" value="Chromosome"/>
</dbReference>
<evidence type="ECO:0000313" key="2">
    <source>
        <dbReference type="EMBL" id="UUD35045.1"/>
    </source>
</evidence>
<feature type="transmembrane region" description="Helical" evidence="1">
    <location>
        <begin position="86"/>
        <end position="107"/>
    </location>
</feature>
<keyword evidence="1" id="KW-1133">Transmembrane helix</keyword>
<dbReference type="Proteomes" id="UP000280036">
    <property type="component" value="Unassembled WGS sequence"/>
</dbReference>
<dbReference type="EMBL" id="UZVY01000001">
    <property type="protein sequence ID" value="VDR42129.1"/>
    <property type="molecule type" value="Genomic_DNA"/>
</dbReference>
<organism evidence="3 4">
    <name type="scientific">Mycoplasmopsis caviae</name>
    <dbReference type="NCBI Taxonomy" id="55603"/>
    <lineage>
        <taxon>Bacteria</taxon>
        <taxon>Bacillati</taxon>
        <taxon>Mycoplasmatota</taxon>
        <taxon>Mycoplasmoidales</taxon>
        <taxon>Metamycoplasmataceae</taxon>
        <taxon>Mycoplasmopsis</taxon>
    </lineage>
</organism>
<keyword evidence="5" id="KW-1185">Reference proteome</keyword>
<evidence type="ECO:0000313" key="3">
    <source>
        <dbReference type="EMBL" id="VDR42129.1"/>
    </source>
</evidence>
<keyword evidence="1" id="KW-0812">Transmembrane</keyword>
<evidence type="ECO:0000313" key="5">
    <source>
        <dbReference type="Proteomes" id="UP001058569"/>
    </source>
</evidence>
<dbReference type="RefSeq" id="WP_235659547.1">
    <property type="nucleotide sequence ID" value="NZ_CP101806.1"/>
</dbReference>
<reference evidence="3 4" key="1">
    <citation type="submission" date="2018-12" db="EMBL/GenBank/DDBJ databases">
        <authorList>
            <consortium name="Pathogen Informatics"/>
        </authorList>
    </citation>
    <scope>NUCLEOTIDE SEQUENCE [LARGE SCALE GENOMIC DNA]</scope>
    <source>
        <strain evidence="3 4">NCTC10126</strain>
    </source>
</reference>
<name>A0A3P8K9R1_9BACT</name>
<evidence type="ECO:0000313" key="4">
    <source>
        <dbReference type="Proteomes" id="UP000280036"/>
    </source>
</evidence>
<feature type="transmembrane region" description="Helical" evidence="1">
    <location>
        <begin position="20"/>
        <end position="39"/>
    </location>
</feature>
<protein>
    <submittedName>
        <fullName evidence="3">Uncharacterized protein</fullName>
    </submittedName>
</protein>
<accession>A0A3P8K9R1</accession>